<dbReference type="AlphaFoldDB" id="A0AAD3TM27"/>
<protein>
    <submittedName>
        <fullName evidence="2">Uncharacterized protein</fullName>
    </submittedName>
</protein>
<evidence type="ECO:0000313" key="3">
    <source>
        <dbReference type="Proteomes" id="UP001279734"/>
    </source>
</evidence>
<evidence type="ECO:0000313" key="2">
    <source>
        <dbReference type="EMBL" id="GMH31247.1"/>
    </source>
</evidence>
<feature type="compositionally biased region" description="Polar residues" evidence="1">
    <location>
        <begin position="83"/>
        <end position="94"/>
    </location>
</feature>
<accession>A0AAD3TM27</accession>
<reference evidence="2" key="1">
    <citation type="submission" date="2023-05" db="EMBL/GenBank/DDBJ databases">
        <title>Nepenthes gracilis genome sequencing.</title>
        <authorList>
            <person name="Fukushima K."/>
        </authorList>
    </citation>
    <scope>NUCLEOTIDE SEQUENCE</scope>
    <source>
        <strain evidence="2">SING2019-196</strain>
    </source>
</reference>
<keyword evidence="3" id="KW-1185">Reference proteome</keyword>
<organism evidence="2 3">
    <name type="scientific">Nepenthes gracilis</name>
    <name type="common">Slender pitcher plant</name>
    <dbReference type="NCBI Taxonomy" id="150966"/>
    <lineage>
        <taxon>Eukaryota</taxon>
        <taxon>Viridiplantae</taxon>
        <taxon>Streptophyta</taxon>
        <taxon>Embryophyta</taxon>
        <taxon>Tracheophyta</taxon>
        <taxon>Spermatophyta</taxon>
        <taxon>Magnoliopsida</taxon>
        <taxon>eudicotyledons</taxon>
        <taxon>Gunneridae</taxon>
        <taxon>Pentapetalae</taxon>
        <taxon>Caryophyllales</taxon>
        <taxon>Nepenthaceae</taxon>
        <taxon>Nepenthes</taxon>
    </lineage>
</organism>
<proteinExistence type="predicted"/>
<dbReference type="EMBL" id="BSYO01000040">
    <property type="protein sequence ID" value="GMH31247.1"/>
    <property type="molecule type" value="Genomic_DNA"/>
</dbReference>
<feature type="region of interest" description="Disordered" evidence="1">
    <location>
        <begin position="83"/>
        <end position="106"/>
    </location>
</feature>
<comment type="caution">
    <text evidence="2">The sequence shown here is derived from an EMBL/GenBank/DDBJ whole genome shotgun (WGS) entry which is preliminary data.</text>
</comment>
<gene>
    <name evidence="2" type="ORF">Nepgr_033090</name>
</gene>
<name>A0AAD3TM27_NEPGR</name>
<dbReference type="Proteomes" id="UP001279734">
    <property type="component" value="Unassembled WGS sequence"/>
</dbReference>
<sequence length="106" mass="11275">MSTEAISLELELAELFAALTSSLDHLHDGCNHEHGTTTIMLSGNNVGSAMRISHPLGPGDQRRDNKCNPVAYVNNNLEAIKNSTMVHGSSSSNDPGVHIPSPNVTK</sequence>
<evidence type="ECO:0000256" key="1">
    <source>
        <dbReference type="SAM" id="MobiDB-lite"/>
    </source>
</evidence>